<gene>
    <name evidence="1" type="ORF">VNO77_08250</name>
</gene>
<comment type="caution">
    <text evidence="1">The sequence shown here is derived from an EMBL/GenBank/DDBJ whole genome shotgun (WGS) entry which is preliminary data.</text>
</comment>
<reference evidence="1 2" key="1">
    <citation type="submission" date="2024-01" db="EMBL/GenBank/DDBJ databases">
        <title>The genomes of 5 underutilized Papilionoideae crops provide insights into root nodulation and disease resistanc.</title>
        <authorList>
            <person name="Jiang F."/>
        </authorList>
    </citation>
    <scope>NUCLEOTIDE SEQUENCE [LARGE SCALE GENOMIC DNA]</scope>
    <source>
        <strain evidence="1">LVBAO_FW01</strain>
        <tissue evidence="1">Leaves</tissue>
    </source>
</reference>
<evidence type="ECO:0000313" key="1">
    <source>
        <dbReference type="EMBL" id="KAK7350119.1"/>
    </source>
</evidence>
<protein>
    <submittedName>
        <fullName evidence="1">Uncharacterized protein</fullName>
    </submittedName>
</protein>
<dbReference type="AlphaFoldDB" id="A0AAN9QWJ0"/>
<name>A0AAN9QWJ0_CANGL</name>
<organism evidence="1 2">
    <name type="scientific">Canavalia gladiata</name>
    <name type="common">Sword bean</name>
    <name type="synonym">Dolichos gladiatus</name>
    <dbReference type="NCBI Taxonomy" id="3824"/>
    <lineage>
        <taxon>Eukaryota</taxon>
        <taxon>Viridiplantae</taxon>
        <taxon>Streptophyta</taxon>
        <taxon>Embryophyta</taxon>
        <taxon>Tracheophyta</taxon>
        <taxon>Spermatophyta</taxon>
        <taxon>Magnoliopsida</taxon>
        <taxon>eudicotyledons</taxon>
        <taxon>Gunneridae</taxon>
        <taxon>Pentapetalae</taxon>
        <taxon>rosids</taxon>
        <taxon>fabids</taxon>
        <taxon>Fabales</taxon>
        <taxon>Fabaceae</taxon>
        <taxon>Papilionoideae</taxon>
        <taxon>50 kb inversion clade</taxon>
        <taxon>NPAAA clade</taxon>
        <taxon>indigoferoid/millettioid clade</taxon>
        <taxon>Phaseoleae</taxon>
        <taxon>Canavalia</taxon>
    </lineage>
</organism>
<proteinExistence type="predicted"/>
<dbReference type="EMBL" id="JAYMYQ010000002">
    <property type="protein sequence ID" value="KAK7350119.1"/>
    <property type="molecule type" value="Genomic_DNA"/>
</dbReference>
<sequence>MGGVFCFANSTRLRSYSFFCLAALTLLYTRKSIHIGPQFRMRHREGLIARLVLLTNTNGSNVDAGLEAGRANVEVGQPTNEVVWDLTLTASKASGSRCWEALKALQFIFMRALSRLASLSIDADIILKPTLLMGGINSFGYRSYMKGTFSEFTFIEIL</sequence>
<keyword evidence="2" id="KW-1185">Reference proteome</keyword>
<dbReference type="Proteomes" id="UP001367508">
    <property type="component" value="Unassembled WGS sequence"/>
</dbReference>
<accession>A0AAN9QWJ0</accession>
<evidence type="ECO:0000313" key="2">
    <source>
        <dbReference type="Proteomes" id="UP001367508"/>
    </source>
</evidence>